<sequence>MSGKANISESLAKGLLILDLFGIEDAGFTLSEIAARVGISKTSAHRYVTTYCEQGYLARDPRSGLYRLGVRTLALAQSMIEQSELVRLLRPLVDEAAARHGLHIDVGILANDAIYLIYRRDSVDTHAFRSFSYASALHYLAAGKAAMAFIEPRALAELMARLELVAKTDRTITDTAVLEAELGQVRELGYARNNEESLPGLIAIGAPLFSLRTGAVVGAVSFDSSTATYSMQEFERLFAGYLVELAKKISAVVSL</sequence>
<dbReference type="PANTHER" id="PTHR30136">
    <property type="entry name" value="HELIX-TURN-HELIX TRANSCRIPTIONAL REGULATOR, ICLR FAMILY"/>
    <property type="match status" value="1"/>
</dbReference>
<dbReference type="InterPro" id="IPR029016">
    <property type="entry name" value="GAF-like_dom_sf"/>
</dbReference>
<dbReference type="AlphaFoldDB" id="A0A7C9N2G0"/>
<keyword evidence="3" id="KW-0804">Transcription</keyword>
<dbReference type="OrthoDB" id="5429565at2"/>
<keyword evidence="1" id="KW-0805">Transcription regulation</keyword>
<dbReference type="FunFam" id="1.10.10.10:FF:000056">
    <property type="entry name" value="IclR family transcriptional regulator"/>
    <property type="match status" value="1"/>
</dbReference>
<dbReference type="SUPFAM" id="SSF55781">
    <property type="entry name" value="GAF domain-like"/>
    <property type="match status" value="1"/>
</dbReference>
<dbReference type="InterPro" id="IPR036388">
    <property type="entry name" value="WH-like_DNA-bd_sf"/>
</dbReference>
<dbReference type="SUPFAM" id="SSF46785">
    <property type="entry name" value="Winged helix' DNA-binding domain"/>
    <property type="match status" value="1"/>
</dbReference>
<dbReference type="SMART" id="SM00346">
    <property type="entry name" value="HTH_ICLR"/>
    <property type="match status" value="1"/>
</dbReference>
<dbReference type="InterPro" id="IPR005471">
    <property type="entry name" value="Tscrpt_reg_IclR_N"/>
</dbReference>
<keyword evidence="2" id="KW-0238">DNA-binding</keyword>
<evidence type="ECO:0000313" key="6">
    <source>
        <dbReference type="EMBL" id="MYL83811.1"/>
    </source>
</evidence>
<reference evidence="6 7" key="1">
    <citation type="submission" date="2020-01" db="EMBL/GenBank/DDBJ databases">
        <title>Genome sequence of Desulfovibrio aerotolerans DSM 16695(T).</title>
        <authorList>
            <person name="Karnachuk O."/>
            <person name="Avakyan M."/>
            <person name="Mardanov A."/>
            <person name="Kadnikov V."/>
            <person name="Ravin N."/>
        </authorList>
    </citation>
    <scope>NUCLEOTIDE SEQUENCE [LARGE SCALE GENOMIC DNA]</scope>
    <source>
        <strain evidence="6 7">DSM 16695</strain>
    </source>
</reference>
<evidence type="ECO:0000259" key="4">
    <source>
        <dbReference type="PROSITE" id="PS51077"/>
    </source>
</evidence>
<evidence type="ECO:0000256" key="3">
    <source>
        <dbReference type="ARBA" id="ARBA00023163"/>
    </source>
</evidence>
<evidence type="ECO:0000313" key="7">
    <source>
        <dbReference type="Proteomes" id="UP000482487"/>
    </source>
</evidence>
<accession>A0A7C9N2G0</accession>
<dbReference type="PANTHER" id="PTHR30136:SF35">
    <property type="entry name" value="HTH-TYPE TRANSCRIPTIONAL REGULATOR RV1719"/>
    <property type="match status" value="1"/>
</dbReference>
<organism evidence="6 7">
    <name type="scientific">Solidesulfovibrio aerotolerans</name>
    <dbReference type="NCBI Taxonomy" id="295255"/>
    <lineage>
        <taxon>Bacteria</taxon>
        <taxon>Pseudomonadati</taxon>
        <taxon>Thermodesulfobacteriota</taxon>
        <taxon>Desulfovibrionia</taxon>
        <taxon>Desulfovibrionales</taxon>
        <taxon>Desulfovibrionaceae</taxon>
        <taxon>Solidesulfovibrio</taxon>
    </lineage>
</organism>
<gene>
    <name evidence="6" type="ORF">GTA51_11795</name>
</gene>
<dbReference type="Pfam" id="PF01614">
    <property type="entry name" value="IclR_C"/>
    <property type="match status" value="1"/>
</dbReference>
<dbReference type="GO" id="GO:0003677">
    <property type="term" value="F:DNA binding"/>
    <property type="evidence" value="ECO:0007669"/>
    <property type="project" value="UniProtKB-KW"/>
</dbReference>
<evidence type="ECO:0000259" key="5">
    <source>
        <dbReference type="PROSITE" id="PS51078"/>
    </source>
</evidence>
<dbReference type="EMBL" id="WVUD01000020">
    <property type="protein sequence ID" value="MYL83811.1"/>
    <property type="molecule type" value="Genomic_DNA"/>
</dbReference>
<dbReference type="PROSITE" id="PS51077">
    <property type="entry name" value="HTH_ICLR"/>
    <property type="match status" value="1"/>
</dbReference>
<dbReference type="InterPro" id="IPR050707">
    <property type="entry name" value="HTH_MetabolicPath_Reg"/>
</dbReference>
<evidence type="ECO:0000256" key="1">
    <source>
        <dbReference type="ARBA" id="ARBA00023015"/>
    </source>
</evidence>
<keyword evidence="7" id="KW-1185">Reference proteome</keyword>
<protein>
    <submittedName>
        <fullName evidence="6">Helix-turn-helix domain-containing protein</fullName>
    </submittedName>
</protein>
<dbReference type="Pfam" id="PF09339">
    <property type="entry name" value="HTH_IclR"/>
    <property type="match status" value="1"/>
</dbReference>
<name>A0A7C9N2G0_9BACT</name>
<dbReference type="Gene3D" id="3.30.450.40">
    <property type="match status" value="1"/>
</dbReference>
<feature type="domain" description="HTH iclR-type" evidence="4">
    <location>
        <begin position="8"/>
        <end position="70"/>
    </location>
</feature>
<dbReference type="Gene3D" id="1.10.10.10">
    <property type="entry name" value="Winged helix-like DNA-binding domain superfamily/Winged helix DNA-binding domain"/>
    <property type="match status" value="1"/>
</dbReference>
<evidence type="ECO:0000256" key="2">
    <source>
        <dbReference type="ARBA" id="ARBA00023125"/>
    </source>
</evidence>
<feature type="domain" description="IclR-ED" evidence="5">
    <location>
        <begin position="71"/>
        <end position="255"/>
    </location>
</feature>
<dbReference type="RefSeq" id="WP_160961323.1">
    <property type="nucleotide sequence ID" value="NZ_WVUD01000020.1"/>
</dbReference>
<dbReference type="InterPro" id="IPR036390">
    <property type="entry name" value="WH_DNA-bd_sf"/>
</dbReference>
<dbReference type="GO" id="GO:0045892">
    <property type="term" value="P:negative regulation of DNA-templated transcription"/>
    <property type="evidence" value="ECO:0007669"/>
    <property type="project" value="TreeGrafter"/>
</dbReference>
<dbReference type="GO" id="GO:0003700">
    <property type="term" value="F:DNA-binding transcription factor activity"/>
    <property type="evidence" value="ECO:0007669"/>
    <property type="project" value="TreeGrafter"/>
</dbReference>
<comment type="caution">
    <text evidence="6">The sequence shown here is derived from an EMBL/GenBank/DDBJ whole genome shotgun (WGS) entry which is preliminary data.</text>
</comment>
<dbReference type="PROSITE" id="PS51078">
    <property type="entry name" value="ICLR_ED"/>
    <property type="match status" value="1"/>
</dbReference>
<dbReference type="InterPro" id="IPR014757">
    <property type="entry name" value="Tscrpt_reg_IclR_C"/>
</dbReference>
<dbReference type="Proteomes" id="UP000482487">
    <property type="component" value="Unassembled WGS sequence"/>
</dbReference>
<proteinExistence type="predicted"/>